<evidence type="ECO:0000259" key="1">
    <source>
        <dbReference type="PROSITE" id="PS50943"/>
    </source>
</evidence>
<dbReference type="STRING" id="211460.YH63_13800"/>
<evidence type="ECO:0000313" key="3">
    <source>
        <dbReference type="Proteomes" id="UP000034832"/>
    </source>
</evidence>
<protein>
    <submittedName>
        <fullName evidence="2">Mobile mystery protein A</fullName>
    </submittedName>
</protein>
<gene>
    <name evidence="2" type="ORF">YH63_005100</name>
</gene>
<dbReference type="Gene3D" id="1.10.260.40">
    <property type="entry name" value="lambda repressor-like DNA-binding domains"/>
    <property type="match status" value="1"/>
</dbReference>
<comment type="caution">
    <text evidence="2">The sequence shown here is derived from an EMBL/GenBank/DDBJ whole genome shotgun (WGS) entry which is preliminary data.</text>
</comment>
<dbReference type="InterPro" id="IPR013435">
    <property type="entry name" value="Mobile_mystery_prot_A"/>
</dbReference>
<dbReference type="InterPro" id="IPR010982">
    <property type="entry name" value="Lambda_DNA-bd_dom_sf"/>
</dbReference>
<dbReference type="InterPro" id="IPR001387">
    <property type="entry name" value="Cro/C1-type_HTH"/>
</dbReference>
<dbReference type="GO" id="GO:0003677">
    <property type="term" value="F:DNA binding"/>
    <property type="evidence" value="ECO:0007669"/>
    <property type="project" value="InterPro"/>
</dbReference>
<feature type="domain" description="HTH cro/C1-type" evidence="1">
    <location>
        <begin position="34"/>
        <end position="90"/>
    </location>
</feature>
<evidence type="ECO:0000313" key="2">
    <source>
        <dbReference type="EMBL" id="TKT70837.1"/>
    </source>
</evidence>
<dbReference type="CDD" id="cd00093">
    <property type="entry name" value="HTH_XRE"/>
    <property type="match status" value="1"/>
</dbReference>
<dbReference type="Proteomes" id="UP000034832">
    <property type="component" value="Unassembled WGS sequence"/>
</dbReference>
<name>A0A4U6BKY7_9BRAD</name>
<organism evidence="2 3">
    <name type="scientific">Afipia massiliensis</name>
    <dbReference type="NCBI Taxonomy" id="211460"/>
    <lineage>
        <taxon>Bacteria</taxon>
        <taxon>Pseudomonadati</taxon>
        <taxon>Pseudomonadota</taxon>
        <taxon>Alphaproteobacteria</taxon>
        <taxon>Hyphomicrobiales</taxon>
        <taxon>Nitrobacteraceae</taxon>
        <taxon>Afipia</taxon>
    </lineage>
</organism>
<dbReference type="AlphaFoldDB" id="A0A4U6BKY7"/>
<keyword evidence="3" id="KW-1185">Reference proteome</keyword>
<proteinExistence type="predicted"/>
<dbReference type="SMART" id="SM00530">
    <property type="entry name" value="HTH_XRE"/>
    <property type="match status" value="1"/>
</dbReference>
<dbReference type="Pfam" id="PF01381">
    <property type="entry name" value="HTH_3"/>
    <property type="match status" value="1"/>
</dbReference>
<dbReference type="OrthoDB" id="9785949at2"/>
<dbReference type="PROSITE" id="PS50943">
    <property type="entry name" value="HTH_CROC1"/>
    <property type="match status" value="1"/>
</dbReference>
<dbReference type="SUPFAM" id="SSF47413">
    <property type="entry name" value="lambda repressor-like DNA-binding domains"/>
    <property type="match status" value="1"/>
</dbReference>
<dbReference type="EMBL" id="LBIA02000001">
    <property type="protein sequence ID" value="TKT70837.1"/>
    <property type="molecule type" value="Genomic_DNA"/>
</dbReference>
<sequence>MKTEARKRARERLDERLAPLKPAERFRAPPKGWVRAVRDALGMSGVQLARRLSVQPPSVAALEASEESGAIQLKTLRRAAEALDCTLVYALVPNDTLEGAVRARARKIALRDLGRVSHTMKLEAQETPDGSTDERLETYIRDKVKERDLWDKP</sequence>
<accession>A0A4U6BKY7</accession>
<dbReference type="NCBIfam" id="TIGR02612">
    <property type="entry name" value="mob_myst_A"/>
    <property type="match status" value="1"/>
</dbReference>
<reference evidence="2" key="1">
    <citation type="submission" date="2019-04" db="EMBL/GenBank/DDBJ databases">
        <title>Whole genome sequencing of cave bacteria.</title>
        <authorList>
            <person name="Gan H.M."/>
            <person name="Barton H."/>
            <person name="Savka M.A."/>
        </authorList>
    </citation>
    <scope>NUCLEOTIDE SEQUENCE [LARGE SCALE GENOMIC DNA]</scope>
    <source>
        <strain evidence="2">LC387</strain>
    </source>
</reference>
<dbReference type="RefSeq" id="WP_046828535.1">
    <property type="nucleotide sequence ID" value="NZ_LBIA02000001.1"/>
</dbReference>